<dbReference type="InterPro" id="IPR011701">
    <property type="entry name" value="MFS"/>
</dbReference>
<evidence type="ECO:0000256" key="2">
    <source>
        <dbReference type="ARBA" id="ARBA00022448"/>
    </source>
</evidence>
<dbReference type="EMBL" id="VNJJ01000002">
    <property type="protein sequence ID" value="TVY03283.1"/>
    <property type="molecule type" value="Genomic_DNA"/>
</dbReference>
<keyword evidence="6 7" id="KW-0472">Membrane</keyword>
<comment type="caution">
    <text evidence="9">The sequence shown here is derived from an EMBL/GenBank/DDBJ whole genome shotgun (WGS) entry which is preliminary data.</text>
</comment>
<feature type="transmembrane region" description="Helical" evidence="7">
    <location>
        <begin position="358"/>
        <end position="376"/>
    </location>
</feature>
<gene>
    <name evidence="9" type="ORF">FPZ45_05250</name>
</gene>
<dbReference type="Gene3D" id="1.20.1250.20">
    <property type="entry name" value="MFS general substrate transporter like domains"/>
    <property type="match status" value="1"/>
</dbReference>
<dbReference type="OrthoDB" id="8952229at2"/>
<feature type="transmembrane region" description="Helical" evidence="7">
    <location>
        <begin position="180"/>
        <end position="198"/>
    </location>
</feature>
<evidence type="ECO:0000313" key="9">
    <source>
        <dbReference type="EMBL" id="TVY03283.1"/>
    </source>
</evidence>
<dbReference type="InterPro" id="IPR036259">
    <property type="entry name" value="MFS_trans_sf"/>
</dbReference>
<feature type="transmembrane region" description="Helical" evidence="7">
    <location>
        <begin position="293"/>
        <end position="310"/>
    </location>
</feature>
<dbReference type="InterPro" id="IPR005829">
    <property type="entry name" value="Sugar_transporter_CS"/>
</dbReference>
<feature type="transmembrane region" description="Helical" evidence="7">
    <location>
        <begin position="316"/>
        <end position="337"/>
    </location>
</feature>
<protein>
    <submittedName>
        <fullName evidence="9">MFS transporter</fullName>
    </submittedName>
</protein>
<reference evidence="9 10" key="1">
    <citation type="submission" date="2019-07" db="EMBL/GenBank/DDBJ databases">
        <authorList>
            <person name="Kim J."/>
        </authorList>
    </citation>
    <scope>NUCLEOTIDE SEQUENCE [LARGE SCALE GENOMIC DNA]</scope>
    <source>
        <strain evidence="9 10">G13</strain>
    </source>
</reference>
<dbReference type="PANTHER" id="PTHR43414:SF1">
    <property type="entry name" value="PEPTIDE PERMEASE"/>
    <property type="match status" value="1"/>
</dbReference>
<evidence type="ECO:0000256" key="1">
    <source>
        <dbReference type="ARBA" id="ARBA00004651"/>
    </source>
</evidence>
<dbReference type="SUPFAM" id="SSF103473">
    <property type="entry name" value="MFS general substrate transporter"/>
    <property type="match status" value="1"/>
</dbReference>
<feature type="transmembrane region" description="Helical" evidence="7">
    <location>
        <begin position="262"/>
        <end position="281"/>
    </location>
</feature>
<dbReference type="GO" id="GO:0022857">
    <property type="term" value="F:transmembrane transporter activity"/>
    <property type="evidence" value="ECO:0007669"/>
    <property type="project" value="InterPro"/>
</dbReference>
<feature type="transmembrane region" description="Helical" evidence="7">
    <location>
        <begin position="91"/>
        <end position="107"/>
    </location>
</feature>
<name>A0A559JTS8_9BACL</name>
<evidence type="ECO:0000256" key="4">
    <source>
        <dbReference type="ARBA" id="ARBA00022692"/>
    </source>
</evidence>
<keyword evidence="2" id="KW-0813">Transport</keyword>
<keyword evidence="5 7" id="KW-1133">Transmembrane helix</keyword>
<sequence length="416" mass="45343">MGRRLMKNNKWSRLLEFGRAYHPIVHSLLLGTVLARLASSMSLPFLAIYLAKHTDVGAVMIGLIIGAGSLAGTVGGFVGGTLSDLFGRRKILIGALVGWGIVFLGFAMANNVFIFFLLSLLNGLCRSFYEPVSQALMADLTEKEKRFQVFSLRYLAINIGVAVGPLLGALFAALDSTLPFYITGVIYLVYAFSLYALLNRFGIKKIEGVKKSDNTFLSVWRVVRNDVVLRYYLLGGIVTAIGYSQMTVTLSQYVGDKFVDGVALFAVMMSVNAITVVVLQVPFTKRADKSSPLAVLTAGVIFYALGNVGFGLSNGWAMFILSMIVFTFGEMLTYPAGNMLTDRIAPEGMRGAYYGAQSFSNLGHFLGPWVGGLLLSRYNGSVLFLTMAVVAMFAIVFYRVGEGLRTRQRIPLSKST</sequence>
<accession>A0A559JTS8</accession>
<evidence type="ECO:0000259" key="8">
    <source>
        <dbReference type="PROSITE" id="PS50850"/>
    </source>
</evidence>
<keyword evidence="3" id="KW-1003">Cell membrane</keyword>
<keyword evidence="4 7" id="KW-0812">Transmembrane</keyword>
<dbReference type="CDD" id="cd17329">
    <property type="entry name" value="MFS_MdtH_MDR_like"/>
    <property type="match status" value="1"/>
</dbReference>
<feature type="domain" description="Major facilitator superfamily (MFS) profile" evidence="8">
    <location>
        <begin position="24"/>
        <end position="406"/>
    </location>
</feature>
<organism evidence="9 10">
    <name type="scientific">Cohnella terricola</name>
    <dbReference type="NCBI Taxonomy" id="1289167"/>
    <lineage>
        <taxon>Bacteria</taxon>
        <taxon>Bacillati</taxon>
        <taxon>Bacillota</taxon>
        <taxon>Bacilli</taxon>
        <taxon>Bacillales</taxon>
        <taxon>Paenibacillaceae</taxon>
        <taxon>Cohnella</taxon>
    </lineage>
</organism>
<feature type="transmembrane region" description="Helical" evidence="7">
    <location>
        <begin position="113"/>
        <end position="129"/>
    </location>
</feature>
<evidence type="ECO:0000256" key="7">
    <source>
        <dbReference type="SAM" id="Phobius"/>
    </source>
</evidence>
<evidence type="ECO:0000256" key="5">
    <source>
        <dbReference type="ARBA" id="ARBA00022989"/>
    </source>
</evidence>
<dbReference type="GO" id="GO:0005886">
    <property type="term" value="C:plasma membrane"/>
    <property type="evidence" value="ECO:0007669"/>
    <property type="project" value="UniProtKB-SubCell"/>
</dbReference>
<feature type="transmembrane region" description="Helical" evidence="7">
    <location>
        <begin position="56"/>
        <end position="79"/>
    </location>
</feature>
<dbReference type="AlphaFoldDB" id="A0A559JTS8"/>
<dbReference type="PROSITE" id="PS00216">
    <property type="entry name" value="SUGAR_TRANSPORT_1"/>
    <property type="match status" value="1"/>
</dbReference>
<evidence type="ECO:0000313" key="10">
    <source>
        <dbReference type="Proteomes" id="UP000316330"/>
    </source>
</evidence>
<feature type="transmembrane region" description="Helical" evidence="7">
    <location>
        <begin position="382"/>
        <end position="400"/>
    </location>
</feature>
<proteinExistence type="predicted"/>
<evidence type="ECO:0000256" key="3">
    <source>
        <dbReference type="ARBA" id="ARBA00022475"/>
    </source>
</evidence>
<dbReference type="Pfam" id="PF07690">
    <property type="entry name" value="MFS_1"/>
    <property type="match status" value="1"/>
</dbReference>
<dbReference type="InterPro" id="IPR020846">
    <property type="entry name" value="MFS_dom"/>
</dbReference>
<dbReference type="Proteomes" id="UP000316330">
    <property type="component" value="Unassembled WGS sequence"/>
</dbReference>
<feature type="transmembrane region" description="Helical" evidence="7">
    <location>
        <begin position="231"/>
        <end position="250"/>
    </location>
</feature>
<evidence type="ECO:0000256" key="6">
    <source>
        <dbReference type="ARBA" id="ARBA00023136"/>
    </source>
</evidence>
<keyword evidence="10" id="KW-1185">Reference proteome</keyword>
<feature type="transmembrane region" description="Helical" evidence="7">
    <location>
        <begin position="150"/>
        <end position="174"/>
    </location>
</feature>
<dbReference type="PANTHER" id="PTHR43414">
    <property type="entry name" value="MULTIDRUG RESISTANCE PROTEIN MDTG"/>
    <property type="match status" value="1"/>
</dbReference>
<comment type="subcellular location">
    <subcellularLocation>
        <location evidence="1">Cell membrane</location>
        <topology evidence="1">Multi-pass membrane protein</topology>
    </subcellularLocation>
</comment>
<dbReference type="PROSITE" id="PS50850">
    <property type="entry name" value="MFS"/>
    <property type="match status" value="1"/>
</dbReference>